<feature type="transmembrane region" description="Helical" evidence="6">
    <location>
        <begin position="93"/>
        <end position="116"/>
    </location>
</feature>
<keyword evidence="5 6" id="KW-0472">Membrane</keyword>
<evidence type="ECO:0000313" key="8">
    <source>
        <dbReference type="EMBL" id="MEW9310711.1"/>
    </source>
</evidence>
<feature type="transmembrane region" description="Helical" evidence="6">
    <location>
        <begin position="199"/>
        <end position="221"/>
    </location>
</feature>
<name>A0ABV3PYF2_9HYPH</name>
<feature type="transmembrane region" description="Helical" evidence="6">
    <location>
        <begin position="227"/>
        <end position="254"/>
    </location>
</feature>
<feature type="transmembrane region" description="Helical" evidence="6">
    <location>
        <begin position="44"/>
        <end position="62"/>
    </location>
</feature>
<dbReference type="InterPro" id="IPR036259">
    <property type="entry name" value="MFS_trans_sf"/>
</dbReference>
<accession>A0ABV3PYF2</accession>
<feature type="transmembrane region" description="Helical" evidence="6">
    <location>
        <begin position="128"/>
        <end position="150"/>
    </location>
</feature>
<feature type="transmembrane region" description="Helical" evidence="6">
    <location>
        <begin position="156"/>
        <end position="178"/>
    </location>
</feature>
<dbReference type="InterPro" id="IPR050189">
    <property type="entry name" value="MFS_Efflux_Transporters"/>
</dbReference>
<comment type="subcellular location">
    <subcellularLocation>
        <location evidence="1">Cell membrane</location>
        <topology evidence="1">Multi-pass membrane protein</topology>
    </subcellularLocation>
</comment>
<feature type="transmembrane region" description="Helical" evidence="6">
    <location>
        <begin position="327"/>
        <end position="347"/>
    </location>
</feature>
<evidence type="ECO:0000259" key="7">
    <source>
        <dbReference type="PROSITE" id="PS50850"/>
    </source>
</evidence>
<evidence type="ECO:0000256" key="5">
    <source>
        <dbReference type="ARBA" id="ARBA00023136"/>
    </source>
</evidence>
<feature type="transmembrane region" description="Helical" evidence="6">
    <location>
        <begin position="291"/>
        <end position="315"/>
    </location>
</feature>
<keyword evidence="2" id="KW-1003">Cell membrane</keyword>
<feature type="domain" description="Major facilitator superfamily (MFS) profile" evidence="7">
    <location>
        <begin position="4"/>
        <end position="378"/>
    </location>
</feature>
<dbReference type="CDD" id="cd17324">
    <property type="entry name" value="MFS_NepI_like"/>
    <property type="match status" value="1"/>
</dbReference>
<evidence type="ECO:0000256" key="2">
    <source>
        <dbReference type="ARBA" id="ARBA00022475"/>
    </source>
</evidence>
<dbReference type="PANTHER" id="PTHR43124:SF10">
    <property type="entry name" value="PURINE EFFLUX PUMP PBUE"/>
    <property type="match status" value="1"/>
</dbReference>
<dbReference type="SUPFAM" id="SSF103473">
    <property type="entry name" value="MFS general substrate transporter"/>
    <property type="match status" value="1"/>
</dbReference>
<evidence type="ECO:0000256" key="6">
    <source>
        <dbReference type="SAM" id="Phobius"/>
    </source>
</evidence>
<keyword evidence="4 6" id="KW-1133">Transmembrane helix</keyword>
<dbReference type="RefSeq" id="WP_367627060.1">
    <property type="nucleotide sequence ID" value="NZ_JBFNQD010000034.1"/>
</dbReference>
<feature type="transmembrane region" description="Helical" evidence="6">
    <location>
        <begin position="69"/>
        <end position="87"/>
    </location>
</feature>
<dbReference type="Proteomes" id="UP001555786">
    <property type="component" value="Unassembled WGS sequence"/>
</dbReference>
<dbReference type="InterPro" id="IPR020846">
    <property type="entry name" value="MFS_dom"/>
</dbReference>
<keyword evidence="3 6" id="KW-0812">Transmembrane</keyword>
<evidence type="ECO:0000256" key="1">
    <source>
        <dbReference type="ARBA" id="ARBA00004651"/>
    </source>
</evidence>
<keyword evidence="9" id="KW-1185">Reference proteome</keyword>
<dbReference type="PANTHER" id="PTHR43124">
    <property type="entry name" value="PURINE EFFLUX PUMP PBUE"/>
    <property type="match status" value="1"/>
</dbReference>
<dbReference type="Pfam" id="PF07690">
    <property type="entry name" value="MFS_1"/>
    <property type="match status" value="1"/>
</dbReference>
<organism evidence="8 9">
    <name type="scientific">Labrys neptuniae</name>
    <dbReference type="NCBI Taxonomy" id="376174"/>
    <lineage>
        <taxon>Bacteria</taxon>
        <taxon>Pseudomonadati</taxon>
        <taxon>Pseudomonadota</taxon>
        <taxon>Alphaproteobacteria</taxon>
        <taxon>Hyphomicrobiales</taxon>
        <taxon>Xanthobacteraceae</taxon>
        <taxon>Labrys</taxon>
    </lineage>
</organism>
<evidence type="ECO:0000313" key="9">
    <source>
        <dbReference type="Proteomes" id="UP001555786"/>
    </source>
</evidence>
<sequence length="394" mass="40060">MDRRVLLLALATFVAGTAENIVIGILPDIAGSLDVSLGLAGQLTTAFSITFALAAPAALLLTARFQHKAAFLAALAAFALCNLLAAAGPGYGALFAARVGMAAASATIALLATMLATELVDESMKGRAIGVIFMGVSGSLVLGVPIGMLVCSLAGWRSVFLVLAALAVIVLVVCRSKLPDVGARRQGPPDYLAHLRSRPLICAQLVSILMISGHFVLFAYLAPYLGAVLGIVGMGTVLAFIAFGIAGVSGGYLGGLAADKLTPRRAIMLVPMGYLTALMLIPLVTGTSLSFFPVMMAWACLSWMISPAVQSFLIAMGHDTAEAGVSLNLSAMHVGVGLGTALGGVAVERVPIAYLPGIGAALAAMALIAAAAAHRGTARPAEVAAQREAGDRLA</sequence>
<comment type="caution">
    <text evidence="8">The sequence shown here is derived from an EMBL/GenBank/DDBJ whole genome shotgun (WGS) entry which is preliminary data.</text>
</comment>
<dbReference type="InterPro" id="IPR011701">
    <property type="entry name" value="MFS"/>
</dbReference>
<protein>
    <submittedName>
        <fullName evidence="8">MFS transporter</fullName>
    </submittedName>
</protein>
<dbReference type="PROSITE" id="PS50850">
    <property type="entry name" value="MFS"/>
    <property type="match status" value="1"/>
</dbReference>
<gene>
    <name evidence="8" type="ORF">ABXS05_34580</name>
</gene>
<evidence type="ECO:0000256" key="4">
    <source>
        <dbReference type="ARBA" id="ARBA00022989"/>
    </source>
</evidence>
<evidence type="ECO:0000256" key="3">
    <source>
        <dbReference type="ARBA" id="ARBA00022692"/>
    </source>
</evidence>
<proteinExistence type="predicted"/>
<dbReference type="Gene3D" id="1.20.1250.20">
    <property type="entry name" value="MFS general substrate transporter like domains"/>
    <property type="match status" value="1"/>
</dbReference>
<feature type="transmembrane region" description="Helical" evidence="6">
    <location>
        <begin position="353"/>
        <end position="373"/>
    </location>
</feature>
<dbReference type="EMBL" id="JBFNQD010000034">
    <property type="protein sequence ID" value="MEW9310711.1"/>
    <property type="molecule type" value="Genomic_DNA"/>
</dbReference>
<reference evidence="8 9" key="1">
    <citation type="submission" date="2024-07" db="EMBL/GenBank/DDBJ databases">
        <title>Description of Labrys sedimenti sp. nov., isolated from a diclofenac-degrading enrichment culture.</title>
        <authorList>
            <person name="Tancsics A."/>
            <person name="Csepanyi A."/>
        </authorList>
    </citation>
    <scope>NUCLEOTIDE SEQUENCE [LARGE SCALE GENOMIC DNA]</scope>
    <source>
        <strain evidence="8 9">LMG 23578</strain>
    </source>
</reference>
<feature type="transmembrane region" description="Helical" evidence="6">
    <location>
        <begin position="266"/>
        <end position="285"/>
    </location>
</feature>